<name>A0A267MLQ7_9FIRM</name>
<reference evidence="1 2" key="1">
    <citation type="submission" date="2017-06" db="EMBL/GenBank/DDBJ databases">
        <title>Draft genome sequence of anaerobic fermentative bacterium Anaeromicrobium sediminis DY2726D isolated from West Pacific Ocean sediments.</title>
        <authorList>
            <person name="Zeng X."/>
        </authorList>
    </citation>
    <scope>NUCLEOTIDE SEQUENCE [LARGE SCALE GENOMIC DNA]</scope>
    <source>
        <strain evidence="1 2">DY2726D</strain>
    </source>
</reference>
<dbReference type="EMBL" id="NIBG01000003">
    <property type="protein sequence ID" value="PAB60342.1"/>
    <property type="molecule type" value="Genomic_DNA"/>
</dbReference>
<evidence type="ECO:0000313" key="2">
    <source>
        <dbReference type="Proteomes" id="UP000216024"/>
    </source>
</evidence>
<organism evidence="1 2">
    <name type="scientific">Anaeromicrobium sediminis</name>
    <dbReference type="NCBI Taxonomy" id="1478221"/>
    <lineage>
        <taxon>Bacteria</taxon>
        <taxon>Bacillati</taxon>
        <taxon>Bacillota</taxon>
        <taxon>Clostridia</taxon>
        <taxon>Peptostreptococcales</taxon>
        <taxon>Thermotaleaceae</taxon>
        <taxon>Anaeromicrobium</taxon>
    </lineage>
</organism>
<dbReference type="OrthoDB" id="1951221at2"/>
<proteinExistence type="predicted"/>
<evidence type="ECO:0000313" key="1">
    <source>
        <dbReference type="EMBL" id="PAB60342.1"/>
    </source>
</evidence>
<sequence>MIYSDLIEKIADKNVNVNEFAKAVLHDESTRVEVIKQLLTNNNIMVYYHCYYIISRASEEKPELFYEYWNDFVYLLDHKNSYHRDIGLTIIGNLTKIDENNLFSSIFPKYIEHFNDDKFMTAQCFVKNLKNVVRYKNEYIEQIIKLLVDVEKICIYPKKQKELLKSDIIEVLDAVYENTTNKDVIVDFIRSQSTSESPKTKKKVKQFLKKHGL</sequence>
<gene>
    <name evidence="1" type="ORF">CCE28_05455</name>
</gene>
<dbReference type="SUPFAM" id="SSF48371">
    <property type="entry name" value="ARM repeat"/>
    <property type="match status" value="1"/>
</dbReference>
<dbReference type="Proteomes" id="UP000216024">
    <property type="component" value="Unassembled WGS sequence"/>
</dbReference>
<dbReference type="AlphaFoldDB" id="A0A267MLQ7"/>
<dbReference type="RefSeq" id="WP_095131769.1">
    <property type="nucleotide sequence ID" value="NZ_NIBG01000003.1"/>
</dbReference>
<protein>
    <submittedName>
        <fullName evidence="1">Uncharacterized protein</fullName>
    </submittedName>
</protein>
<keyword evidence="2" id="KW-1185">Reference proteome</keyword>
<comment type="caution">
    <text evidence="1">The sequence shown here is derived from an EMBL/GenBank/DDBJ whole genome shotgun (WGS) entry which is preliminary data.</text>
</comment>
<accession>A0A267MLQ7</accession>
<dbReference type="InterPro" id="IPR016024">
    <property type="entry name" value="ARM-type_fold"/>
</dbReference>